<sequence length="157" mass="16444">MNAVANEPVWSDLQVSCLQAMGHTVYLDRATADVLQASSVDVADSAPVSAPLRAQRVPAEAAAAPAPAPRRSAPAAPAEPPRAPGTAPASAPQRRGRVGLPDRLQMALLRASGCNPGDPSTQALMASWPLAELRGNPAAKRALWPQLRALRRRRDPA</sequence>
<feature type="region of interest" description="Disordered" evidence="1">
    <location>
        <begin position="50"/>
        <end position="100"/>
    </location>
</feature>
<dbReference type="GO" id="GO:0016740">
    <property type="term" value="F:transferase activity"/>
    <property type="evidence" value="ECO:0007669"/>
    <property type="project" value="UniProtKB-KW"/>
</dbReference>
<dbReference type="AlphaFoldDB" id="A0A7Z2ZI49"/>
<dbReference type="Proteomes" id="UP000503498">
    <property type="component" value="Chromosome"/>
</dbReference>
<feature type="compositionally biased region" description="Low complexity" evidence="1">
    <location>
        <begin position="50"/>
        <end position="76"/>
    </location>
</feature>
<protein>
    <submittedName>
        <fullName evidence="2">Alanine acetyltransferase</fullName>
    </submittedName>
</protein>
<reference evidence="2 3" key="2">
    <citation type="submission" date="2020-04" db="EMBL/GenBank/DDBJ databases">
        <authorList>
            <person name="Fomenkov A."/>
            <person name="Anton B.P."/>
            <person name="Roberts R.J."/>
        </authorList>
    </citation>
    <scope>NUCLEOTIDE SEQUENCE [LARGE SCALE GENOMIC DNA]</scope>
    <source>
        <strain evidence="2 3">NEB122</strain>
    </source>
</reference>
<evidence type="ECO:0000256" key="1">
    <source>
        <dbReference type="SAM" id="MobiDB-lite"/>
    </source>
</evidence>
<proteinExistence type="predicted"/>
<accession>A0A7Z2ZI49</accession>
<name>A0A7Z2ZI49_XANCA</name>
<evidence type="ECO:0000313" key="3">
    <source>
        <dbReference type="Proteomes" id="UP000503498"/>
    </source>
</evidence>
<evidence type="ECO:0000313" key="2">
    <source>
        <dbReference type="EMBL" id="QJD68863.1"/>
    </source>
</evidence>
<dbReference type="RefSeq" id="WP_169707043.1">
    <property type="nucleotide sequence ID" value="NZ_CP051651.1"/>
</dbReference>
<gene>
    <name evidence="2" type="ORF">HG421_14915</name>
</gene>
<reference evidence="2 3" key="1">
    <citation type="submission" date="2020-04" db="EMBL/GenBank/DDBJ databases">
        <title>Genome-Wide Identification of 5-Methylcytosine Sites in Bacterial Genomes By High-Throughput Sequencing of MspJI Restriction Fragments.</title>
        <authorList>
            <person name="Wu V."/>
        </authorList>
    </citation>
    <scope>NUCLEOTIDE SEQUENCE [LARGE SCALE GENOMIC DNA]</scope>
    <source>
        <strain evidence="2 3">NEB122</strain>
    </source>
</reference>
<keyword evidence="2" id="KW-0808">Transferase</keyword>
<dbReference type="EMBL" id="CP051651">
    <property type="protein sequence ID" value="QJD68863.1"/>
    <property type="molecule type" value="Genomic_DNA"/>
</dbReference>
<organism evidence="2 3">
    <name type="scientific">Xanthomonas campestris pv. badrii</name>
    <dbReference type="NCBI Taxonomy" id="149696"/>
    <lineage>
        <taxon>Bacteria</taxon>
        <taxon>Pseudomonadati</taxon>
        <taxon>Pseudomonadota</taxon>
        <taxon>Gammaproteobacteria</taxon>
        <taxon>Lysobacterales</taxon>
        <taxon>Lysobacteraceae</taxon>
        <taxon>Xanthomonas</taxon>
    </lineage>
</organism>